<dbReference type="Gene3D" id="1.20.1600.10">
    <property type="entry name" value="Outer membrane efflux proteins (OEP)"/>
    <property type="match status" value="1"/>
</dbReference>
<evidence type="ECO:0000313" key="3">
    <source>
        <dbReference type="Proteomes" id="UP001595526"/>
    </source>
</evidence>
<name>A0ABV7JNN7_9SPHI</name>
<accession>A0ABV7JNN7</accession>
<dbReference type="RefSeq" id="WP_379021652.1">
    <property type="nucleotide sequence ID" value="NZ_JBHRTA010000029.1"/>
</dbReference>
<gene>
    <name evidence="2" type="ORF">ACFOET_08785</name>
</gene>
<dbReference type="Pfam" id="PF02321">
    <property type="entry name" value="OEP"/>
    <property type="match status" value="1"/>
</dbReference>
<dbReference type="Gene3D" id="2.20.200.10">
    <property type="entry name" value="Outer membrane efflux proteins (OEP)"/>
    <property type="match status" value="1"/>
</dbReference>
<dbReference type="EMBL" id="JBHRTA010000029">
    <property type="protein sequence ID" value="MFC3197706.1"/>
    <property type="molecule type" value="Genomic_DNA"/>
</dbReference>
<comment type="similarity">
    <text evidence="1">Belongs to the outer membrane factor (OMF) (TC 1.B.17) family.</text>
</comment>
<keyword evidence="3" id="KW-1185">Reference proteome</keyword>
<reference evidence="3" key="1">
    <citation type="journal article" date="2019" name="Int. J. Syst. Evol. Microbiol.">
        <title>The Global Catalogue of Microorganisms (GCM) 10K type strain sequencing project: providing services to taxonomists for standard genome sequencing and annotation.</title>
        <authorList>
            <consortium name="The Broad Institute Genomics Platform"/>
            <consortium name="The Broad Institute Genome Sequencing Center for Infectious Disease"/>
            <person name="Wu L."/>
            <person name="Ma J."/>
        </authorList>
    </citation>
    <scope>NUCLEOTIDE SEQUENCE [LARGE SCALE GENOMIC DNA]</scope>
    <source>
        <strain evidence="3">KCTC 52416</strain>
    </source>
</reference>
<proteinExistence type="inferred from homology"/>
<dbReference type="SUPFAM" id="SSF56954">
    <property type="entry name" value="Outer membrane efflux proteins (OEP)"/>
    <property type="match status" value="1"/>
</dbReference>
<organism evidence="2 3">
    <name type="scientific">Parapedobacter deserti</name>
    <dbReference type="NCBI Taxonomy" id="1912957"/>
    <lineage>
        <taxon>Bacteria</taxon>
        <taxon>Pseudomonadati</taxon>
        <taxon>Bacteroidota</taxon>
        <taxon>Sphingobacteriia</taxon>
        <taxon>Sphingobacteriales</taxon>
        <taxon>Sphingobacteriaceae</taxon>
        <taxon>Parapedobacter</taxon>
    </lineage>
</organism>
<dbReference type="PANTHER" id="PTHR30203">
    <property type="entry name" value="OUTER MEMBRANE CATION EFFLUX PROTEIN"/>
    <property type="match status" value="1"/>
</dbReference>
<dbReference type="InterPro" id="IPR003423">
    <property type="entry name" value="OMP_efflux"/>
</dbReference>
<protein>
    <submittedName>
        <fullName evidence="2">TolC family protein</fullName>
    </submittedName>
</protein>
<evidence type="ECO:0000256" key="1">
    <source>
        <dbReference type="ARBA" id="ARBA00007613"/>
    </source>
</evidence>
<dbReference type="InterPro" id="IPR010131">
    <property type="entry name" value="MdtP/NodT-like"/>
</dbReference>
<comment type="caution">
    <text evidence="2">The sequence shown here is derived from an EMBL/GenBank/DDBJ whole genome shotgun (WGS) entry which is preliminary data.</text>
</comment>
<sequence>MCKITKTSVLYPPLHLLFLHSFGRFNFIPAFSLTAFAGTNSFRFNNWFDLPGSLVKNIAANMTQPIFRKKALKTAYEIAALEQEKSVTQFGQTVMVAVGEVSDALAAIRQTEKRLLLVEQKNQSLTKASNDAVLLYKSAMANYLEVITAQSNALQNELDAISIKKEKLIAVTNLYRALGGGAED</sequence>
<dbReference type="Proteomes" id="UP001595526">
    <property type="component" value="Unassembled WGS sequence"/>
</dbReference>
<evidence type="ECO:0000313" key="2">
    <source>
        <dbReference type="EMBL" id="MFC3197706.1"/>
    </source>
</evidence>